<dbReference type="OrthoDB" id="6432034at2759"/>
<evidence type="ECO:0000313" key="2">
    <source>
        <dbReference type="Proteomes" id="UP000887013"/>
    </source>
</evidence>
<gene>
    <name evidence="1" type="ORF">NPIL_436081</name>
</gene>
<name>A0A8X6MYN3_NEPPI</name>
<proteinExistence type="predicted"/>
<dbReference type="AlphaFoldDB" id="A0A8X6MYN3"/>
<dbReference type="PANTHER" id="PTHR46060">
    <property type="entry name" value="MARINER MOS1 TRANSPOSASE-LIKE PROTEIN"/>
    <property type="match status" value="1"/>
</dbReference>
<sequence>MLVTADRRIRLWLELRPYSPVLAPSDFHLFGLLKDALRGCRFASDMDVRVAVQKWLHDLQKPFYQEGIRKCLVRWTKCIAQGRDYQKINASVVHISLFNKVVKRKV</sequence>
<dbReference type="GO" id="GO:0003676">
    <property type="term" value="F:nucleic acid binding"/>
    <property type="evidence" value="ECO:0007669"/>
    <property type="project" value="InterPro"/>
</dbReference>
<dbReference type="Gene3D" id="3.30.420.10">
    <property type="entry name" value="Ribonuclease H-like superfamily/Ribonuclease H"/>
    <property type="match status" value="1"/>
</dbReference>
<dbReference type="PANTHER" id="PTHR46060:SF1">
    <property type="entry name" value="MARINER MOS1 TRANSPOSASE-LIKE PROTEIN"/>
    <property type="match status" value="1"/>
</dbReference>
<evidence type="ECO:0000313" key="1">
    <source>
        <dbReference type="EMBL" id="GFS84482.1"/>
    </source>
</evidence>
<accession>A0A8X6MYN3</accession>
<keyword evidence="2" id="KW-1185">Reference proteome</keyword>
<dbReference type="InterPro" id="IPR052709">
    <property type="entry name" value="Transposase-MT_Hybrid"/>
</dbReference>
<reference evidence="1" key="1">
    <citation type="submission" date="2020-08" db="EMBL/GenBank/DDBJ databases">
        <title>Multicomponent nature underlies the extraordinary mechanical properties of spider dragline silk.</title>
        <authorList>
            <person name="Kono N."/>
            <person name="Nakamura H."/>
            <person name="Mori M."/>
            <person name="Yoshida Y."/>
            <person name="Ohtoshi R."/>
            <person name="Malay A.D."/>
            <person name="Moran D.A.P."/>
            <person name="Tomita M."/>
            <person name="Numata K."/>
            <person name="Arakawa K."/>
        </authorList>
    </citation>
    <scope>NUCLEOTIDE SEQUENCE</scope>
</reference>
<dbReference type="Proteomes" id="UP000887013">
    <property type="component" value="Unassembled WGS sequence"/>
</dbReference>
<dbReference type="EMBL" id="BMAW01052152">
    <property type="protein sequence ID" value="GFS84482.1"/>
    <property type="molecule type" value="Genomic_DNA"/>
</dbReference>
<organism evidence="1 2">
    <name type="scientific">Nephila pilipes</name>
    <name type="common">Giant wood spider</name>
    <name type="synonym">Nephila maculata</name>
    <dbReference type="NCBI Taxonomy" id="299642"/>
    <lineage>
        <taxon>Eukaryota</taxon>
        <taxon>Metazoa</taxon>
        <taxon>Ecdysozoa</taxon>
        <taxon>Arthropoda</taxon>
        <taxon>Chelicerata</taxon>
        <taxon>Arachnida</taxon>
        <taxon>Araneae</taxon>
        <taxon>Araneomorphae</taxon>
        <taxon>Entelegynae</taxon>
        <taxon>Araneoidea</taxon>
        <taxon>Nephilidae</taxon>
        <taxon>Nephila</taxon>
    </lineage>
</organism>
<comment type="caution">
    <text evidence="1">The sequence shown here is derived from an EMBL/GenBank/DDBJ whole genome shotgun (WGS) entry which is preliminary data.</text>
</comment>
<dbReference type="InterPro" id="IPR036397">
    <property type="entry name" value="RNaseH_sf"/>
</dbReference>
<protein>
    <submittedName>
        <fullName evidence="1">Putative transposase</fullName>
    </submittedName>
</protein>